<name>A0A226DKU5_FOLCA</name>
<feature type="compositionally biased region" description="Basic and acidic residues" evidence="21">
    <location>
        <begin position="337"/>
        <end position="348"/>
    </location>
</feature>
<evidence type="ECO:0000256" key="7">
    <source>
        <dbReference type="ARBA" id="ARBA00018337"/>
    </source>
</evidence>
<accession>A0A226DKU5</accession>
<evidence type="ECO:0000256" key="2">
    <source>
        <dbReference type="ARBA" id="ARBA00004443"/>
    </source>
</evidence>
<evidence type="ECO:0000256" key="13">
    <source>
        <dbReference type="ARBA" id="ARBA00023098"/>
    </source>
</evidence>
<comment type="function">
    <text evidence="20">Catalyzes the conversion of phosphatidic acid (PA) to CDP-diacylglycerol (CDP-DAG), an essential intermediate in the synthesis of phosphatidylglycerol, cardiolipin and phosphatidylinositol.</text>
</comment>
<evidence type="ECO:0000256" key="18">
    <source>
        <dbReference type="ARBA" id="ARBA00029893"/>
    </source>
</evidence>
<dbReference type="Proteomes" id="UP000198287">
    <property type="component" value="Unassembled WGS sequence"/>
</dbReference>
<dbReference type="PANTHER" id="PTHR13619">
    <property type="entry name" value="PHOSPHATIDATE CYTIDYLYLTRANSFERASE, MITOCHONDRIAL"/>
    <property type="match status" value="1"/>
</dbReference>
<dbReference type="GO" id="GO:0004605">
    <property type="term" value="F:phosphatidate cytidylyltransferase activity"/>
    <property type="evidence" value="ECO:0007669"/>
    <property type="project" value="UniProtKB-UniRule"/>
</dbReference>
<comment type="pathway">
    <text evidence="4">Lipid metabolism.</text>
</comment>
<dbReference type="UniPathway" id="UPA00557">
    <property type="reaction ID" value="UER00614"/>
</dbReference>
<evidence type="ECO:0000256" key="14">
    <source>
        <dbReference type="ARBA" id="ARBA00023128"/>
    </source>
</evidence>
<comment type="caution">
    <text evidence="22">The sequence shown here is derived from an EMBL/GenBank/DDBJ whole genome shotgun (WGS) entry which is preliminary data.</text>
</comment>
<keyword evidence="12 20" id="KW-0460">Magnesium</keyword>
<dbReference type="PIRSF" id="PIRSF028840">
    <property type="entry name" value="Mmp37"/>
    <property type="match status" value="1"/>
</dbReference>
<keyword evidence="9 20" id="KW-0808">Transferase</keyword>
<evidence type="ECO:0000256" key="12">
    <source>
        <dbReference type="ARBA" id="ARBA00022842"/>
    </source>
</evidence>
<dbReference type="GO" id="GO:0005743">
    <property type="term" value="C:mitochondrial inner membrane"/>
    <property type="evidence" value="ECO:0007669"/>
    <property type="project" value="UniProtKB-SubCell"/>
</dbReference>
<keyword evidence="13 20" id="KW-0443">Lipid metabolism</keyword>
<evidence type="ECO:0000256" key="19">
    <source>
        <dbReference type="ARBA" id="ARBA00031502"/>
    </source>
</evidence>
<dbReference type="OMA" id="HAENMHR"/>
<dbReference type="Pfam" id="PF09139">
    <property type="entry name" value="Tam41_Mmp37"/>
    <property type="match status" value="1"/>
</dbReference>
<evidence type="ECO:0000256" key="17">
    <source>
        <dbReference type="ARBA" id="ARBA00023264"/>
    </source>
</evidence>
<evidence type="ECO:0000256" key="15">
    <source>
        <dbReference type="ARBA" id="ARBA00023136"/>
    </source>
</evidence>
<evidence type="ECO:0000256" key="8">
    <source>
        <dbReference type="ARBA" id="ARBA00022516"/>
    </source>
</evidence>
<feature type="region of interest" description="Disordered" evidence="21">
    <location>
        <begin position="337"/>
        <end position="375"/>
    </location>
</feature>
<evidence type="ECO:0000256" key="9">
    <source>
        <dbReference type="ARBA" id="ARBA00022679"/>
    </source>
</evidence>
<evidence type="ECO:0000313" key="22">
    <source>
        <dbReference type="EMBL" id="OXA45608.1"/>
    </source>
</evidence>
<keyword evidence="8 20" id="KW-0444">Lipid biosynthesis</keyword>
<keyword evidence="16 20" id="KW-0594">Phospholipid biosynthesis</keyword>
<feature type="compositionally biased region" description="Basic residues" evidence="21">
    <location>
        <begin position="366"/>
        <end position="375"/>
    </location>
</feature>
<dbReference type="GO" id="GO:0032049">
    <property type="term" value="P:cardiolipin biosynthetic process"/>
    <property type="evidence" value="ECO:0007669"/>
    <property type="project" value="UniProtKB-UniRule"/>
</dbReference>
<dbReference type="OrthoDB" id="341477at2759"/>
<dbReference type="PANTHER" id="PTHR13619:SF0">
    <property type="entry name" value="PHOSPHATIDATE CYTIDYLYLTRANSFERASE, MITOCHONDRIAL"/>
    <property type="match status" value="1"/>
</dbReference>
<keyword evidence="10 20" id="KW-0548">Nucleotidyltransferase</keyword>
<evidence type="ECO:0000256" key="20">
    <source>
        <dbReference type="PIRNR" id="PIRNR028840"/>
    </source>
</evidence>
<keyword evidence="17 20" id="KW-1208">Phospholipid metabolism</keyword>
<evidence type="ECO:0000256" key="6">
    <source>
        <dbReference type="ARBA" id="ARBA00012487"/>
    </source>
</evidence>
<keyword evidence="11 20" id="KW-0999">Mitochondrion inner membrane</keyword>
<organism evidence="22 23">
    <name type="scientific">Folsomia candida</name>
    <name type="common">Springtail</name>
    <dbReference type="NCBI Taxonomy" id="158441"/>
    <lineage>
        <taxon>Eukaryota</taxon>
        <taxon>Metazoa</taxon>
        <taxon>Ecdysozoa</taxon>
        <taxon>Arthropoda</taxon>
        <taxon>Hexapoda</taxon>
        <taxon>Collembola</taxon>
        <taxon>Entomobryomorpha</taxon>
        <taxon>Isotomoidea</taxon>
        <taxon>Isotomidae</taxon>
        <taxon>Proisotominae</taxon>
        <taxon>Folsomia</taxon>
    </lineage>
</organism>
<dbReference type="EMBL" id="LNIX01000017">
    <property type="protein sequence ID" value="OXA45608.1"/>
    <property type="molecule type" value="Genomic_DNA"/>
</dbReference>
<comment type="catalytic activity">
    <reaction evidence="20">
        <text>a 1,2-diacyl-sn-glycero-3-phosphate + CTP + H(+) = a CDP-1,2-diacyl-sn-glycerol + diphosphate</text>
        <dbReference type="Rhea" id="RHEA:16229"/>
        <dbReference type="ChEBI" id="CHEBI:15378"/>
        <dbReference type="ChEBI" id="CHEBI:33019"/>
        <dbReference type="ChEBI" id="CHEBI:37563"/>
        <dbReference type="ChEBI" id="CHEBI:58332"/>
        <dbReference type="ChEBI" id="CHEBI:58608"/>
        <dbReference type="EC" id="2.7.7.41"/>
    </reaction>
</comment>
<dbReference type="EC" id="2.7.7.41" evidence="6 20"/>
<dbReference type="GO" id="GO:0016024">
    <property type="term" value="P:CDP-diacylglycerol biosynthetic process"/>
    <property type="evidence" value="ECO:0007669"/>
    <property type="project" value="UniProtKB-UniRule"/>
</dbReference>
<sequence length="375" mass="42777">MALPAVAKIAAKSAVHLVRESTLHNLLSHFPKKCNYAFAYGSAVFAQQGQKQGGKMLDLIFVVDSPVEWHEENMALNSSHYSALRYFGPRLIAKVQESMASGVYYNPFVTLDGQLIKYGVISTSALERDLTKWNQIYIAGRLHKPVLELQPPSSASLMRALNFNRESALRTVLLQEGRYLSKYTLFHGITELSYLGDSRMKLGENPDKARNIVIPMMGEFEAVYAPLIHGLKPMVEVNADGLIVQNTTPQERFKHLMALPIQVQINLCRQLFRDPRLCDIEEVMAELSYMPTLRNFIRNSITDVVWGSSILQTVQGLLSAGIVRSVKYAWEKLQKGREGRQMQQERMKRSSQHQIDNHNDEDQYHQHFRSQQRKT</sequence>
<evidence type="ECO:0000256" key="11">
    <source>
        <dbReference type="ARBA" id="ARBA00022792"/>
    </source>
</evidence>
<comment type="subcellular location">
    <subcellularLocation>
        <location evidence="2 20">Mitochondrion inner membrane</location>
        <topology evidence="2 20">Peripheral membrane protein</topology>
        <orientation evidence="2 20">Matrix side</orientation>
    </subcellularLocation>
</comment>
<evidence type="ECO:0000256" key="16">
    <source>
        <dbReference type="ARBA" id="ARBA00023209"/>
    </source>
</evidence>
<evidence type="ECO:0000256" key="4">
    <source>
        <dbReference type="ARBA" id="ARBA00005189"/>
    </source>
</evidence>
<evidence type="ECO:0000256" key="21">
    <source>
        <dbReference type="SAM" id="MobiDB-lite"/>
    </source>
</evidence>
<comment type="pathway">
    <text evidence="3 20">Phospholipid metabolism; CDP-diacylglycerol biosynthesis; CDP-diacylglycerol from sn-glycerol 3-phosphate: step 3/3.</text>
</comment>
<evidence type="ECO:0000256" key="5">
    <source>
        <dbReference type="ARBA" id="ARBA00005458"/>
    </source>
</evidence>
<dbReference type="AlphaFoldDB" id="A0A226DKU5"/>
<evidence type="ECO:0000256" key="10">
    <source>
        <dbReference type="ARBA" id="ARBA00022695"/>
    </source>
</evidence>
<gene>
    <name evidence="22" type="ORF">Fcan01_19532</name>
</gene>
<keyword evidence="14 20" id="KW-0496">Mitochondrion</keyword>
<feature type="compositionally biased region" description="Basic and acidic residues" evidence="21">
    <location>
        <begin position="355"/>
        <end position="365"/>
    </location>
</feature>
<dbReference type="STRING" id="158441.A0A226DKU5"/>
<comment type="cofactor">
    <cofactor evidence="1 20">
        <name>Mg(2+)</name>
        <dbReference type="ChEBI" id="CHEBI:18420"/>
    </cofactor>
</comment>
<keyword evidence="23" id="KW-1185">Reference proteome</keyword>
<proteinExistence type="inferred from homology"/>
<evidence type="ECO:0000313" key="23">
    <source>
        <dbReference type="Proteomes" id="UP000198287"/>
    </source>
</evidence>
<evidence type="ECO:0000256" key="1">
    <source>
        <dbReference type="ARBA" id="ARBA00001946"/>
    </source>
</evidence>
<keyword evidence="15 20" id="KW-0472">Membrane</keyword>
<evidence type="ECO:0000256" key="3">
    <source>
        <dbReference type="ARBA" id="ARBA00005119"/>
    </source>
</evidence>
<protein>
    <recommendedName>
        <fullName evidence="7 20">Phosphatidate cytidylyltransferase, mitochondrial</fullName>
        <ecNumber evidence="6 20">2.7.7.41</ecNumber>
    </recommendedName>
    <alternativeName>
        <fullName evidence="18 20">CDP-diacylglycerol synthase</fullName>
    </alternativeName>
    <alternativeName>
        <fullName evidence="19 20">Mitochondrial translocator assembly and maintenance protein 41 homolog</fullName>
    </alternativeName>
</protein>
<dbReference type="InterPro" id="IPR015222">
    <property type="entry name" value="Tam41"/>
</dbReference>
<reference evidence="22 23" key="1">
    <citation type="submission" date="2015-12" db="EMBL/GenBank/DDBJ databases">
        <title>The genome of Folsomia candida.</title>
        <authorList>
            <person name="Faddeeva A."/>
            <person name="Derks M.F."/>
            <person name="Anvar Y."/>
            <person name="Smit S."/>
            <person name="Van Straalen N."/>
            <person name="Roelofs D."/>
        </authorList>
    </citation>
    <scope>NUCLEOTIDE SEQUENCE [LARGE SCALE GENOMIC DNA]</scope>
    <source>
        <strain evidence="22 23">VU population</strain>
        <tissue evidence="22">Whole body</tissue>
    </source>
</reference>
<comment type="similarity">
    <text evidence="5 20">Belongs to the TAM41 family.</text>
</comment>